<feature type="region of interest" description="Disordered" evidence="1">
    <location>
        <begin position="246"/>
        <end position="269"/>
    </location>
</feature>
<feature type="compositionally biased region" description="Polar residues" evidence="1">
    <location>
        <begin position="33"/>
        <end position="44"/>
    </location>
</feature>
<name>A0AAV9IPY6_CYACA</name>
<keyword evidence="4" id="KW-1185">Reference proteome</keyword>
<proteinExistence type="predicted"/>
<dbReference type="EMBL" id="JANCYW010000001">
    <property type="protein sequence ID" value="KAK4534160.1"/>
    <property type="molecule type" value="Genomic_DNA"/>
</dbReference>
<evidence type="ECO:0000256" key="1">
    <source>
        <dbReference type="SAM" id="MobiDB-lite"/>
    </source>
</evidence>
<dbReference type="GO" id="GO:0003676">
    <property type="term" value="F:nucleic acid binding"/>
    <property type="evidence" value="ECO:0007669"/>
    <property type="project" value="InterPro"/>
</dbReference>
<feature type="compositionally biased region" description="Basic and acidic residues" evidence="1">
    <location>
        <begin position="45"/>
        <end position="55"/>
    </location>
</feature>
<sequence length="269" mass="29128">MRQLGWAVLPLTTTTTTTSNISGGAGRPLHFMASSSTPGNAARQTRTEYPSRDRSVSYARGRRPRPPWATPRPPLSSASAFTPPRPAQLPHPQRHRRDRSPPSTPATASQTTSLLSLTDLEHQLRTDPCAWRSGVVVAVLPYGFMVDIGAVRAGLVPRREFPAQFCADSGSSSATTPTLGATVSVRLLSVDCERQRFALSMRAPPQWLLRRVSHRAKPDGIASYGKALLERPAWGHIPWHEAETAVDDGDGVMAGDDGPPSSPSWTTRP</sequence>
<feature type="region of interest" description="Disordered" evidence="1">
    <location>
        <begin position="15"/>
        <end position="114"/>
    </location>
</feature>
<gene>
    <name evidence="3" type="ORF">CDCA_CDCA01G0185</name>
</gene>
<protein>
    <recommendedName>
        <fullName evidence="2">S1 motif domain-containing protein</fullName>
    </recommendedName>
</protein>
<dbReference type="AlphaFoldDB" id="A0AAV9IPY6"/>
<organism evidence="3 4">
    <name type="scientific">Cyanidium caldarium</name>
    <name type="common">Red alga</name>
    <dbReference type="NCBI Taxonomy" id="2771"/>
    <lineage>
        <taxon>Eukaryota</taxon>
        <taxon>Rhodophyta</taxon>
        <taxon>Bangiophyceae</taxon>
        <taxon>Cyanidiales</taxon>
        <taxon>Cyanidiaceae</taxon>
        <taxon>Cyanidium</taxon>
    </lineage>
</organism>
<dbReference type="Pfam" id="PF00575">
    <property type="entry name" value="S1"/>
    <property type="match status" value="1"/>
</dbReference>
<evidence type="ECO:0000313" key="4">
    <source>
        <dbReference type="Proteomes" id="UP001301350"/>
    </source>
</evidence>
<feature type="compositionally biased region" description="Low complexity" evidence="1">
    <location>
        <begin position="105"/>
        <end position="114"/>
    </location>
</feature>
<evidence type="ECO:0000313" key="3">
    <source>
        <dbReference type="EMBL" id="KAK4534160.1"/>
    </source>
</evidence>
<dbReference type="Gene3D" id="2.40.50.140">
    <property type="entry name" value="Nucleic acid-binding proteins"/>
    <property type="match status" value="1"/>
</dbReference>
<dbReference type="InterPro" id="IPR003029">
    <property type="entry name" value="S1_domain"/>
</dbReference>
<comment type="caution">
    <text evidence="3">The sequence shown here is derived from an EMBL/GenBank/DDBJ whole genome shotgun (WGS) entry which is preliminary data.</text>
</comment>
<dbReference type="Proteomes" id="UP001301350">
    <property type="component" value="Unassembled WGS sequence"/>
</dbReference>
<dbReference type="PROSITE" id="PS50126">
    <property type="entry name" value="S1"/>
    <property type="match status" value="1"/>
</dbReference>
<feature type="domain" description="S1 motif" evidence="2">
    <location>
        <begin position="134"/>
        <end position="202"/>
    </location>
</feature>
<evidence type="ECO:0000259" key="2">
    <source>
        <dbReference type="PROSITE" id="PS50126"/>
    </source>
</evidence>
<reference evidence="3 4" key="1">
    <citation type="submission" date="2022-07" db="EMBL/GenBank/DDBJ databases">
        <title>Genome-wide signatures of adaptation to extreme environments.</title>
        <authorList>
            <person name="Cho C.H."/>
            <person name="Yoon H.S."/>
        </authorList>
    </citation>
    <scope>NUCLEOTIDE SEQUENCE [LARGE SCALE GENOMIC DNA]</scope>
    <source>
        <strain evidence="3 4">DBV 063 E5</strain>
    </source>
</reference>
<dbReference type="InterPro" id="IPR012340">
    <property type="entry name" value="NA-bd_OB-fold"/>
</dbReference>
<accession>A0AAV9IPY6</accession>
<dbReference type="SUPFAM" id="SSF50249">
    <property type="entry name" value="Nucleic acid-binding proteins"/>
    <property type="match status" value="1"/>
</dbReference>